<evidence type="ECO:0000313" key="3">
    <source>
        <dbReference type="EMBL" id="QCW82105.1"/>
    </source>
</evidence>
<organism evidence="3 4">
    <name type="scientific">Methylotuvimicrobium buryatense</name>
    <name type="common">Methylomicrobium buryatense</name>
    <dbReference type="NCBI Taxonomy" id="95641"/>
    <lineage>
        <taxon>Bacteria</taxon>
        <taxon>Pseudomonadati</taxon>
        <taxon>Pseudomonadota</taxon>
        <taxon>Gammaproteobacteria</taxon>
        <taxon>Methylococcales</taxon>
        <taxon>Methylococcaceae</taxon>
        <taxon>Methylotuvimicrobium</taxon>
    </lineage>
</organism>
<name>A0A4V1IJP3_METBY</name>
<dbReference type="OrthoDB" id="5800804at2"/>
<gene>
    <name evidence="3" type="ORF">EQU24_07490</name>
</gene>
<dbReference type="Pfam" id="PF26340">
    <property type="entry name" value="DNA-SBD_ScoMcrA"/>
    <property type="match status" value="1"/>
</dbReference>
<dbReference type="STRING" id="675511.GCA_000341735_01526"/>
<accession>A0A4V1IJP3</accession>
<dbReference type="RefSeq" id="WP_017840088.1">
    <property type="nucleotide sequence ID" value="NZ_CP035467.1"/>
</dbReference>
<evidence type="ECO:0000259" key="1">
    <source>
        <dbReference type="Pfam" id="PF13182"/>
    </source>
</evidence>
<proteinExistence type="predicted"/>
<evidence type="ECO:0000259" key="2">
    <source>
        <dbReference type="Pfam" id="PF26340"/>
    </source>
</evidence>
<dbReference type="InterPro" id="IPR058813">
    <property type="entry name" value="DNA-SBD_ScoMcrA"/>
</dbReference>
<sequence length="451" mass="52108">MNNQEILNTFKSIRVYKENDQISLHKPILLLYALAQCFHGKDRLLGFQGIDNAFQDIFLKLDIQGKSENAHYPFGKLENDGIWEVTGSKILKRTSVGHLYKKELLDNNVTGGFIEEVYNAFNQDKEILRSVFNYILETYIDPKLHDKVFALLNITEKQCLFEYRKSPMALIGNQTFSLSRFWTSKTIDLVRKNRNLFSKNNFRETQKALIAGSGVVKGIQGWMQASQLINKIKAGEYELTDFARSIYSNDPVLNKSSTWWAIHISICFSERNEPYAAFFQSLDNLSKDWLKWDSLKNRINLVIEDAAKGSLDSNLQGVRGMFQNDRPLADLGLIEIRKNHEDDKQIQVRLGSPKLTDEIIIHALAMLKFHSFKSRSTVDFSEIIKAGFAHFLCCSPEELRQHLRRMNQTNTWKDYFSFTEAVNLDSVSFTERCDPKITLLPLLQYGNDTWL</sequence>
<dbReference type="InterPro" id="IPR025248">
    <property type="entry name" value="DUF4007"/>
</dbReference>
<reference evidence="4" key="1">
    <citation type="journal article" date="2019" name="J. Bacteriol.">
        <title>A Mutagenic Screen Identifies a TonB-Dependent Receptor Required for the Lanthanide Metal Switch in the Type I Methanotroph 'Methylotuvimicrobium buryatense' 5GB1C.</title>
        <authorList>
            <person name="Groom J.D."/>
            <person name="Ford S.M."/>
            <person name="Pesesky M.W."/>
            <person name="Lidstrom M.E."/>
        </authorList>
    </citation>
    <scope>NUCLEOTIDE SEQUENCE [LARGE SCALE GENOMIC DNA]</scope>
    <source>
        <strain evidence="4">5GB1C</strain>
    </source>
</reference>
<feature type="domain" description="DUF4007" evidence="1">
    <location>
        <begin position="174"/>
        <end position="432"/>
    </location>
</feature>
<feature type="domain" description="ScoMcrA-like DNA sulfur-binding" evidence="2">
    <location>
        <begin position="4"/>
        <end position="152"/>
    </location>
</feature>
<dbReference type="Proteomes" id="UP000305881">
    <property type="component" value="Chromosome"/>
</dbReference>
<dbReference type="AlphaFoldDB" id="A0A4V1IJP3"/>
<protein>
    <submittedName>
        <fullName evidence="3">DUF4007 family protein</fullName>
    </submittedName>
</protein>
<dbReference type="Pfam" id="PF13182">
    <property type="entry name" value="DUF4007"/>
    <property type="match status" value="1"/>
</dbReference>
<dbReference type="EMBL" id="CP035467">
    <property type="protein sequence ID" value="QCW82105.1"/>
    <property type="molecule type" value="Genomic_DNA"/>
</dbReference>
<evidence type="ECO:0000313" key="4">
    <source>
        <dbReference type="Proteomes" id="UP000305881"/>
    </source>
</evidence>
<dbReference type="KEGG" id="mbur:EQU24_07490"/>
<keyword evidence="4" id="KW-1185">Reference proteome</keyword>